<keyword evidence="4" id="KW-1185">Reference proteome</keyword>
<gene>
    <name evidence="3" type="ORF">SAMN06296065_11633</name>
</gene>
<dbReference type="SUPFAM" id="SSF53474">
    <property type="entry name" value="alpha/beta-Hydrolases"/>
    <property type="match status" value="1"/>
</dbReference>
<sequence>MKRTITLLAAVAAMASGPSTVSAKDTSHIENVVLVHGAAVDGSSWRKVYDILVRKHYTVSVVQLPLSGLDADIAATRAVIARQNGPVVLVGHSYGGAVITVAGDDPKVKSLVYVAATQPDAGESVGDLNARWPRPSHVLMVDETSLIVDPAMFKHDVADDLSADEARYLAASQRPTAVSGFSAKLPTAAWHAKPSFGIVARNDRTLSPEMLRTLYRRSHTVAVEFPGSHLIQISKPREVADVVVKASKVDF</sequence>
<accession>A0ABY1QY73</accession>
<dbReference type="RefSeq" id="WP_283407048.1">
    <property type="nucleotide sequence ID" value="NZ_FXUI01000016.1"/>
</dbReference>
<dbReference type="InterPro" id="IPR029058">
    <property type="entry name" value="AB_hydrolase_fold"/>
</dbReference>
<feature type="signal peptide" evidence="1">
    <location>
        <begin position="1"/>
        <end position="23"/>
    </location>
</feature>
<name>A0ABY1QY73_9SPHN</name>
<evidence type="ECO:0000259" key="2">
    <source>
        <dbReference type="Pfam" id="PF12697"/>
    </source>
</evidence>
<evidence type="ECO:0000256" key="1">
    <source>
        <dbReference type="SAM" id="SignalP"/>
    </source>
</evidence>
<dbReference type="InterPro" id="IPR000073">
    <property type="entry name" value="AB_hydrolase_1"/>
</dbReference>
<dbReference type="EMBL" id="FXUI01000016">
    <property type="protein sequence ID" value="SMP81128.1"/>
    <property type="molecule type" value="Genomic_DNA"/>
</dbReference>
<reference evidence="3 4" key="1">
    <citation type="submission" date="2017-05" db="EMBL/GenBank/DDBJ databases">
        <authorList>
            <person name="Varghese N."/>
            <person name="Submissions S."/>
        </authorList>
    </citation>
    <scope>NUCLEOTIDE SEQUENCE [LARGE SCALE GENOMIC DNA]</scope>
    <source>
        <strain evidence="3 4">SM16</strain>
    </source>
</reference>
<dbReference type="InterPro" id="IPR052897">
    <property type="entry name" value="Sec-Metab_Biosynth_Hydrolase"/>
</dbReference>
<evidence type="ECO:0000313" key="4">
    <source>
        <dbReference type="Proteomes" id="UP001157910"/>
    </source>
</evidence>
<comment type="caution">
    <text evidence="3">The sequence shown here is derived from an EMBL/GenBank/DDBJ whole genome shotgun (WGS) entry which is preliminary data.</text>
</comment>
<dbReference type="PANTHER" id="PTHR37017:SF11">
    <property type="entry name" value="ESTERASE_LIPASE_THIOESTERASE DOMAIN-CONTAINING PROTEIN"/>
    <property type="match status" value="1"/>
</dbReference>
<evidence type="ECO:0000313" key="3">
    <source>
        <dbReference type="EMBL" id="SMP81128.1"/>
    </source>
</evidence>
<dbReference type="Proteomes" id="UP001157910">
    <property type="component" value="Unassembled WGS sequence"/>
</dbReference>
<organism evidence="3 4">
    <name type="scientific">Novosphingobium panipatense</name>
    <dbReference type="NCBI Taxonomy" id="428991"/>
    <lineage>
        <taxon>Bacteria</taxon>
        <taxon>Pseudomonadati</taxon>
        <taxon>Pseudomonadota</taxon>
        <taxon>Alphaproteobacteria</taxon>
        <taxon>Sphingomonadales</taxon>
        <taxon>Sphingomonadaceae</taxon>
        <taxon>Novosphingobium</taxon>
    </lineage>
</organism>
<feature type="domain" description="AB hydrolase-1" evidence="2">
    <location>
        <begin position="32"/>
        <end position="242"/>
    </location>
</feature>
<dbReference type="PANTHER" id="PTHR37017">
    <property type="entry name" value="AB HYDROLASE-1 DOMAIN-CONTAINING PROTEIN-RELATED"/>
    <property type="match status" value="1"/>
</dbReference>
<dbReference type="Gene3D" id="3.40.50.1820">
    <property type="entry name" value="alpha/beta hydrolase"/>
    <property type="match status" value="1"/>
</dbReference>
<feature type="chain" id="PRO_5047428650" evidence="1">
    <location>
        <begin position="24"/>
        <end position="251"/>
    </location>
</feature>
<protein>
    <submittedName>
        <fullName evidence="3">Pimeloyl-ACP methyl ester carboxylesterase</fullName>
    </submittedName>
</protein>
<proteinExistence type="predicted"/>
<keyword evidence="1" id="KW-0732">Signal</keyword>
<dbReference type="Pfam" id="PF12697">
    <property type="entry name" value="Abhydrolase_6"/>
    <property type="match status" value="1"/>
</dbReference>